<keyword evidence="2" id="KW-0812">Transmembrane</keyword>
<sequence length="102" mass="11297">MDDGQLVQEQQRLMDQQDSHLDILAASISRQHLLANDIGGELESQVGLIESLEEEVDNTHNRLGRARQKLDRVARGVGGNLSTMVIGLLILILLVLIVIFKT</sequence>
<evidence type="ECO:0000256" key="2">
    <source>
        <dbReference type="SAM" id="Phobius"/>
    </source>
</evidence>
<dbReference type="PROSITE" id="PS50192">
    <property type="entry name" value="T_SNARE"/>
    <property type="match status" value="1"/>
</dbReference>
<dbReference type="STRING" id="1314674.A0A0D7BI27"/>
<keyword evidence="1" id="KW-0175">Coiled coil</keyword>
<evidence type="ECO:0000313" key="4">
    <source>
        <dbReference type="EMBL" id="KIY69714.1"/>
    </source>
</evidence>
<dbReference type="EMBL" id="KN880479">
    <property type="protein sequence ID" value="KIY69714.1"/>
    <property type="molecule type" value="Genomic_DNA"/>
</dbReference>
<dbReference type="OrthoDB" id="244190at2759"/>
<feature type="coiled-coil region" evidence="1">
    <location>
        <begin position="42"/>
        <end position="69"/>
    </location>
</feature>
<dbReference type="InterPro" id="IPR000727">
    <property type="entry name" value="T_SNARE_dom"/>
</dbReference>
<gene>
    <name evidence="4" type="ORF">CYLTODRAFT_393152</name>
</gene>
<keyword evidence="5" id="KW-1185">Reference proteome</keyword>
<organism evidence="4 5">
    <name type="scientific">Cylindrobasidium torrendii FP15055 ss-10</name>
    <dbReference type="NCBI Taxonomy" id="1314674"/>
    <lineage>
        <taxon>Eukaryota</taxon>
        <taxon>Fungi</taxon>
        <taxon>Dikarya</taxon>
        <taxon>Basidiomycota</taxon>
        <taxon>Agaricomycotina</taxon>
        <taxon>Agaricomycetes</taxon>
        <taxon>Agaricomycetidae</taxon>
        <taxon>Agaricales</taxon>
        <taxon>Marasmiineae</taxon>
        <taxon>Physalacriaceae</taxon>
        <taxon>Cylindrobasidium</taxon>
    </lineage>
</organism>
<dbReference type="Gene3D" id="1.20.5.110">
    <property type="match status" value="1"/>
</dbReference>
<dbReference type="Pfam" id="PF05739">
    <property type="entry name" value="SNARE"/>
    <property type="match status" value="1"/>
</dbReference>
<feature type="domain" description="T-SNARE coiled-coil homology" evidence="3">
    <location>
        <begin position="11"/>
        <end position="73"/>
    </location>
</feature>
<keyword evidence="2" id="KW-1133">Transmembrane helix</keyword>
<evidence type="ECO:0000256" key="1">
    <source>
        <dbReference type="SAM" id="Coils"/>
    </source>
</evidence>
<dbReference type="CDD" id="cd15859">
    <property type="entry name" value="SNARE_SYN8"/>
    <property type="match status" value="1"/>
</dbReference>
<proteinExistence type="predicted"/>
<dbReference type="Proteomes" id="UP000054007">
    <property type="component" value="Unassembled WGS sequence"/>
</dbReference>
<feature type="transmembrane region" description="Helical" evidence="2">
    <location>
        <begin position="77"/>
        <end position="100"/>
    </location>
</feature>
<dbReference type="SUPFAM" id="SSF58038">
    <property type="entry name" value="SNARE fusion complex"/>
    <property type="match status" value="1"/>
</dbReference>
<reference evidence="4 5" key="1">
    <citation type="journal article" date="2015" name="Fungal Genet. Biol.">
        <title>Evolution of novel wood decay mechanisms in Agaricales revealed by the genome sequences of Fistulina hepatica and Cylindrobasidium torrendii.</title>
        <authorList>
            <person name="Floudas D."/>
            <person name="Held B.W."/>
            <person name="Riley R."/>
            <person name="Nagy L.G."/>
            <person name="Koehler G."/>
            <person name="Ransdell A.S."/>
            <person name="Younus H."/>
            <person name="Chow J."/>
            <person name="Chiniquy J."/>
            <person name="Lipzen A."/>
            <person name="Tritt A."/>
            <person name="Sun H."/>
            <person name="Haridas S."/>
            <person name="LaButti K."/>
            <person name="Ohm R.A."/>
            <person name="Kues U."/>
            <person name="Blanchette R.A."/>
            <person name="Grigoriev I.V."/>
            <person name="Minto R.E."/>
            <person name="Hibbett D.S."/>
        </authorList>
    </citation>
    <scope>NUCLEOTIDE SEQUENCE [LARGE SCALE GENOMIC DNA]</scope>
    <source>
        <strain evidence="4 5">FP15055 ss-10</strain>
    </source>
</reference>
<evidence type="ECO:0000259" key="3">
    <source>
        <dbReference type="PROSITE" id="PS50192"/>
    </source>
</evidence>
<evidence type="ECO:0000313" key="5">
    <source>
        <dbReference type="Proteomes" id="UP000054007"/>
    </source>
</evidence>
<keyword evidence="2" id="KW-0472">Membrane</keyword>
<dbReference type="SMART" id="SM00397">
    <property type="entry name" value="t_SNARE"/>
    <property type="match status" value="1"/>
</dbReference>
<accession>A0A0D7BI27</accession>
<dbReference type="AlphaFoldDB" id="A0A0D7BI27"/>
<protein>
    <recommendedName>
        <fullName evidence="3">t-SNARE coiled-coil homology domain-containing protein</fullName>
    </recommendedName>
</protein>
<name>A0A0D7BI27_9AGAR</name>